<dbReference type="InterPro" id="IPR050154">
    <property type="entry name" value="UbiB_kinase"/>
</dbReference>
<feature type="domain" description="ABC1 atypical kinase-like" evidence="3">
    <location>
        <begin position="72"/>
        <end position="313"/>
    </location>
</feature>
<dbReference type="CDD" id="cd05121">
    <property type="entry name" value="ABC1_ADCK3-like"/>
    <property type="match status" value="1"/>
</dbReference>
<dbReference type="PANTHER" id="PTHR10566">
    <property type="entry name" value="CHAPERONE-ACTIVITY OF BC1 COMPLEX CABC1 -RELATED"/>
    <property type="match status" value="1"/>
</dbReference>
<dbReference type="PANTHER" id="PTHR10566:SF113">
    <property type="entry name" value="PROTEIN ACTIVITY OF BC1 COMPLEX KINASE 7, CHLOROPLASTIC"/>
    <property type="match status" value="1"/>
</dbReference>
<name>A0A380K1U2_9STRE</name>
<keyword evidence="4" id="KW-0560">Oxidoreductase</keyword>
<protein>
    <submittedName>
        <fullName evidence="4">Ubiquinone biosynthesis monooxygenase UbiB</fullName>
    </submittedName>
</protein>
<keyword evidence="4" id="KW-0830">Ubiquinone</keyword>
<dbReference type="InterPro" id="IPR004147">
    <property type="entry name" value="ABC1_dom"/>
</dbReference>
<dbReference type="InterPro" id="IPR011009">
    <property type="entry name" value="Kinase-like_dom_sf"/>
</dbReference>
<evidence type="ECO:0000256" key="1">
    <source>
        <dbReference type="ARBA" id="ARBA00009670"/>
    </source>
</evidence>
<comment type="similarity">
    <text evidence="1">Belongs to the protein kinase superfamily. ADCK protein kinase family.</text>
</comment>
<feature type="transmembrane region" description="Helical" evidence="2">
    <location>
        <begin position="475"/>
        <end position="495"/>
    </location>
</feature>
<keyword evidence="2" id="KW-0472">Membrane</keyword>
<dbReference type="GO" id="GO:0004497">
    <property type="term" value="F:monooxygenase activity"/>
    <property type="evidence" value="ECO:0007669"/>
    <property type="project" value="UniProtKB-KW"/>
</dbReference>
<keyword evidence="2" id="KW-0812">Transmembrane</keyword>
<feature type="transmembrane region" description="Helical" evidence="2">
    <location>
        <begin position="501"/>
        <end position="520"/>
    </location>
</feature>
<dbReference type="Proteomes" id="UP000254510">
    <property type="component" value="Unassembled WGS sequence"/>
</dbReference>
<keyword evidence="4" id="KW-0503">Monooxygenase</keyword>
<evidence type="ECO:0000313" key="5">
    <source>
        <dbReference type="Proteomes" id="UP000254510"/>
    </source>
</evidence>
<reference evidence="4 5" key="1">
    <citation type="submission" date="2018-06" db="EMBL/GenBank/DDBJ databases">
        <authorList>
            <consortium name="Pathogen Informatics"/>
            <person name="Doyle S."/>
        </authorList>
    </citation>
    <scope>NUCLEOTIDE SEQUENCE [LARGE SCALE GENOMIC DNA]</scope>
    <source>
        <strain evidence="4 5">NCTC13767</strain>
    </source>
</reference>
<dbReference type="Gene3D" id="1.10.510.10">
    <property type="entry name" value="Transferase(Phosphotransferase) domain 1"/>
    <property type="match status" value="1"/>
</dbReference>
<dbReference type="EMBL" id="UHFM01000006">
    <property type="protein sequence ID" value="SUN58804.1"/>
    <property type="molecule type" value="Genomic_DNA"/>
</dbReference>
<evidence type="ECO:0000259" key="3">
    <source>
        <dbReference type="Pfam" id="PF03109"/>
    </source>
</evidence>
<accession>A0A380K1U2</accession>
<organism evidence="4 5">
    <name type="scientific">Streptococcus gallolyticus</name>
    <dbReference type="NCBI Taxonomy" id="315405"/>
    <lineage>
        <taxon>Bacteria</taxon>
        <taxon>Bacillati</taxon>
        <taxon>Bacillota</taxon>
        <taxon>Bacilli</taxon>
        <taxon>Lactobacillales</taxon>
        <taxon>Streptococcaceae</taxon>
        <taxon>Streptococcus</taxon>
    </lineage>
</organism>
<dbReference type="SUPFAM" id="SSF56112">
    <property type="entry name" value="Protein kinase-like (PK-like)"/>
    <property type="match status" value="1"/>
</dbReference>
<keyword evidence="2" id="KW-1133">Transmembrane helix</keyword>
<dbReference type="Pfam" id="PF03109">
    <property type="entry name" value="ABC1"/>
    <property type="match status" value="1"/>
</dbReference>
<sequence>MENKRLREIVRVFSSVGFTTLKERKKPLDEQMAPAKLRLAFEQLGPSFVKIGQILSTRSDLLPDAYIKELTRLQSNVLPLDKELVMSAIEAELTQPLFDVFQSIDERPLASGSVAQTHRAILKTGQEVVVKIQRPHLAEIVDEDLSLLIGLSKKMPSGLIPMVNLTDVLYQLKDSLTTEIDFRNEAKALLEFAELNRRVKCVAVPKVYDELTTSHMVVEEFIQGIPINRYEDLVHAGYDLEDIGQKLKLSFIKQVLKDGYFHGDPHPGNLLIKDGQIYFIDFGIMGHLENDMRAALNDILYSFTAQDIDGMTQGILTITNLDTSMNKAELSRDVERMLNKYSSLNLGALSITYLLEDLVKVFVNNHLKASPQITILEKASLQIEGIFRDLAPDKDLMTLAKDYFIENMGPDMLEQALNKETLLIELFYLLKNGKNISRRANQLLEQILNGRILINHDLYDYNNRIKIVTRMANRFVLSLVFLALLISASLLSINAEMLDMSKLLFVLAGLVLIWIFVGIFRE</sequence>
<proteinExistence type="inferred from homology"/>
<evidence type="ECO:0000256" key="2">
    <source>
        <dbReference type="SAM" id="Phobius"/>
    </source>
</evidence>
<gene>
    <name evidence="4" type="primary">ubiB_1</name>
    <name evidence="4" type="ORF">NCTC13767_00761</name>
</gene>
<dbReference type="AlphaFoldDB" id="A0A380K1U2"/>
<evidence type="ECO:0000313" key="4">
    <source>
        <dbReference type="EMBL" id="SUN58804.1"/>
    </source>
</evidence>